<name>A0A6I4TWI3_9SPHN</name>
<dbReference type="OrthoDB" id="5181253at2"/>
<protein>
    <recommendedName>
        <fullName evidence="6">Terminase</fullName>
    </recommendedName>
</protein>
<evidence type="ECO:0008006" key="6">
    <source>
        <dbReference type="Google" id="ProtNLM"/>
    </source>
</evidence>
<dbReference type="Pfam" id="PF20454">
    <property type="entry name" value="GpA_nuclease"/>
    <property type="match status" value="1"/>
</dbReference>
<dbReference type="InterPro" id="IPR046454">
    <property type="entry name" value="GpA_endonuclease"/>
</dbReference>
<keyword evidence="5" id="KW-1185">Reference proteome</keyword>
<gene>
    <name evidence="4" type="ORF">GRI97_08150</name>
</gene>
<evidence type="ECO:0000313" key="4">
    <source>
        <dbReference type="EMBL" id="MXO98958.1"/>
    </source>
</evidence>
<dbReference type="AlphaFoldDB" id="A0A6I4TWI3"/>
<dbReference type="GO" id="GO:0016887">
    <property type="term" value="F:ATP hydrolysis activity"/>
    <property type="evidence" value="ECO:0007669"/>
    <property type="project" value="InterPro"/>
</dbReference>
<feature type="region of interest" description="Disordered" evidence="1">
    <location>
        <begin position="673"/>
        <end position="729"/>
    </location>
</feature>
<reference evidence="4 5" key="1">
    <citation type="submission" date="2019-12" db="EMBL/GenBank/DDBJ databases">
        <title>Genomic-based taxomic classification of the family Erythrobacteraceae.</title>
        <authorList>
            <person name="Xu L."/>
        </authorList>
    </citation>
    <scope>NUCLEOTIDE SEQUENCE [LARGE SCALE GENOMIC DNA]</scope>
    <source>
        <strain evidence="4 5">S36</strain>
    </source>
</reference>
<evidence type="ECO:0000313" key="5">
    <source>
        <dbReference type="Proteomes" id="UP000469430"/>
    </source>
</evidence>
<feature type="domain" description="Phage terminase large subunit GpA ATPase" evidence="2">
    <location>
        <begin position="63"/>
        <end position="319"/>
    </location>
</feature>
<dbReference type="InterPro" id="IPR046453">
    <property type="entry name" value="GpA_ATPase"/>
</dbReference>
<comment type="caution">
    <text evidence="4">The sequence shown here is derived from an EMBL/GenBank/DDBJ whole genome shotgun (WGS) entry which is preliminary data.</text>
</comment>
<sequence>MEGLLNRSALSREVFALGSGQFFADPLRMLGDGLALFRPPEQISTIEWAEQHRKFRLPDSGALVSYDRMRTPYNIGPSDALDEPGVELVVMVKPSRSGGTTVAENYLGKMIDVGPMGRVGWILGSDKAVGEYCEGVIKPLFDDHPRLRAKIGTGRSDNNDKRKRVSGQLIEFLPANDSTFRNREFVFGVMDEPDGWSKFSESAKTQLEGRQKNIGRRRKGIILSHPDKGWKAGTAAAWVTTSRGIYVMRCAAPECRMFAAAYATKFWPGVPEFKLDYAKNERLSDDARVDLASRSAGMSCPHCGTIHDDKARFAMVDEAGLNDWWMHRGQTLDPVRGIEGEPDPHTERGFWVHGLMIKTSPAAKLAAGLEKALIDYERSGGSKVKTKALRELMSKQLGEIFEGKAGIEGVDSAKLQQRASQTAEAPALPRGVFPLAAKFITAAVDVGAGKFDISFRAWDLESRSWWLDRLTIRQRRWPDGRLRNLRTRDRIDDWDILIEEVILRKFPMEGDPDREMPVAAVAIDVSDGNVTWKGREFARRCLRRKLYWGKPAQPWARVRLIQGSPSPKADEVPVRPRQISEDENGKLVAPIVQEWTLGAHKLKELALERLAITDDGPGQCNFAADIDAEYYDEYFNEPLIDGKFERQGPNESLDLFGYEEAVRIMLKPDRRDLWNNPDRPPAWARPINLHQQPEGGDQAAPAEQPARPKETRSIMERMAALGSRGSGIR</sequence>
<dbReference type="GO" id="GO:0004519">
    <property type="term" value="F:endonuclease activity"/>
    <property type="evidence" value="ECO:0007669"/>
    <property type="project" value="InterPro"/>
</dbReference>
<dbReference type="Proteomes" id="UP000469430">
    <property type="component" value="Unassembled WGS sequence"/>
</dbReference>
<evidence type="ECO:0000256" key="1">
    <source>
        <dbReference type="SAM" id="MobiDB-lite"/>
    </source>
</evidence>
<dbReference type="Pfam" id="PF05876">
    <property type="entry name" value="GpA_ATPase"/>
    <property type="match status" value="1"/>
</dbReference>
<evidence type="ECO:0000259" key="3">
    <source>
        <dbReference type="Pfam" id="PF20454"/>
    </source>
</evidence>
<dbReference type="EMBL" id="WTYJ01000001">
    <property type="protein sequence ID" value="MXO98958.1"/>
    <property type="molecule type" value="Genomic_DNA"/>
</dbReference>
<feature type="domain" description="Terminase large subunit GpA endonuclease" evidence="3">
    <location>
        <begin position="348"/>
        <end position="672"/>
    </location>
</feature>
<organism evidence="4 5">
    <name type="scientific">Croceibacterium xixiisoli</name>
    <dbReference type="NCBI Taxonomy" id="1476466"/>
    <lineage>
        <taxon>Bacteria</taxon>
        <taxon>Pseudomonadati</taxon>
        <taxon>Pseudomonadota</taxon>
        <taxon>Alphaproteobacteria</taxon>
        <taxon>Sphingomonadales</taxon>
        <taxon>Erythrobacteraceae</taxon>
        <taxon>Croceibacterium</taxon>
    </lineage>
</organism>
<accession>A0A6I4TWI3</accession>
<dbReference type="RefSeq" id="WP_161390547.1">
    <property type="nucleotide sequence ID" value="NZ_JBHSCP010000001.1"/>
</dbReference>
<feature type="compositionally biased region" description="Basic and acidic residues" evidence="1">
    <location>
        <begin position="706"/>
        <end position="715"/>
    </location>
</feature>
<proteinExistence type="predicted"/>
<evidence type="ECO:0000259" key="2">
    <source>
        <dbReference type="Pfam" id="PF05876"/>
    </source>
</evidence>